<accession>A0A5S4V2H7</accession>
<dbReference type="EMBL" id="VSSB01000001">
    <property type="protein sequence ID" value="TYL53156.1"/>
    <property type="molecule type" value="Genomic_DNA"/>
</dbReference>
<dbReference type="InterPro" id="IPR006015">
    <property type="entry name" value="Universal_stress_UspA"/>
</dbReference>
<dbReference type="Gene3D" id="3.40.50.620">
    <property type="entry name" value="HUPs"/>
    <property type="match status" value="2"/>
</dbReference>
<organism evidence="3 4">
    <name type="scientific">Agromyces mariniharenae</name>
    <dbReference type="NCBI Taxonomy" id="2604423"/>
    <lineage>
        <taxon>Bacteria</taxon>
        <taxon>Bacillati</taxon>
        <taxon>Actinomycetota</taxon>
        <taxon>Actinomycetes</taxon>
        <taxon>Micrococcales</taxon>
        <taxon>Microbacteriaceae</taxon>
        <taxon>Agromyces</taxon>
    </lineage>
</organism>
<evidence type="ECO:0000259" key="2">
    <source>
        <dbReference type="Pfam" id="PF00582"/>
    </source>
</evidence>
<keyword evidence="4" id="KW-1185">Reference proteome</keyword>
<dbReference type="PANTHER" id="PTHR46268">
    <property type="entry name" value="STRESS RESPONSE PROTEIN NHAX"/>
    <property type="match status" value="1"/>
</dbReference>
<dbReference type="PRINTS" id="PR01438">
    <property type="entry name" value="UNVRSLSTRESS"/>
</dbReference>
<dbReference type="CDD" id="cd00293">
    <property type="entry name" value="USP-like"/>
    <property type="match status" value="1"/>
</dbReference>
<dbReference type="RefSeq" id="WP_148732626.1">
    <property type="nucleotide sequence ID" value="NZ_VSSB01000001.1"/>
</dbReference>
<name>A0A5S4V2H7_9MICO</name>
<dbReference type="InterPro" id="IPR014729">
    <property type="entry name" value="Rossmann-like_a/b/a_fold"/>
</dbReference>
<feature type="domain" description="UspA" evidence="2">
    <location>
        <begin position="4"/>
        <end position="139"/>
    </location>
</feature>
<sequence>MTYVVGYGPHNNDRSAIELACQLARSVPGDVRAISVVPQGWGTPAAGGTDREFEAWAAGEGELSAAEARDDLAQHPTIEGSAVWVSDRSVPHALLEEAARSDAWMLVVGSSSDAEPGRIRLSSKTDRLVHSSPVPVAIAPRSYRTDRPVTRVTVGFRDDDASWSLLARVADICHRASAHLRVATFVVAPPRRPVTARSSHTETQVIDLWKAQAANAQREAKTYLDSQGFDESSLEFAIAEGPDWARAIRMLDWEDGDILAIGSSATHPVARVFLGSSATKIIRYAPVPVVAVPGAATEGRA</sequence>
<reference evidence="3 4" key="1">
    <citation type="submission" date="2019-08" db="EMBL/GenBank/DDBJ databases">
        <authorList>
            <person name="Hu J."/>
        </authorList>
    </citation>
    <scope>NUCLEOTIDE SEQUENCE [LARGE SCALE GENOMIC DNA]</scope>
    <source>
        <strain evidence="3 4">NEAU-184</strain>
    </source>
</reference>
<dbReference type="InterPro" id="IPR006016">
    <property type="entry name" value="UspA"/>
</dbReference>
<evidence type="ECO:0000313" key="3">
    <source>
        <dbReference type="EMBL" id="TYL53156.1"/>
    </source>
</evidence>
<comment type="similarity">
    <text evidence="1">Belongs to the universal stress protein A family.</text>
</comment>
<comment type="caution">
    <text evidence="3">The sequence shown here is derived from an EMBL/GenBank/DDBJ whole genome shotgun (WGS) entry which is preliminary data.</text>
</comment>
<gene>
    <name evidence="3" type="ORF">FYC51_05500</name>
</gene>
<evidence type="ECO:0000313" key="4">
    <source>
        <dbReference type="Proteomes" id="UP000325243"/>
    </source>
</evidence>
<dbReference type="PANTHER" id="PTHR46268:SF6">
    <property type="entry name" value="UNIVERSAL STRESS PROTEIN UP12"/>
    <property type="match status" value="1"/>
</dbReference>
<dbReference type="SUPFAM" id="SSF52402">
    <property type="entry name" value="Adenine nucleotide alpha hydrolases-like"/>
    <property type="match status" value="2"/>
</dbReference>
<dbReference type="AlphaFoldDB" id="A0A5S4V2H7"/>
<dbReference type="Proteomes" id="UP000325243">
    <property type="component" value="Unassembled WGS sequence"/>
</dbReference>
<evidence type="ECO:0000256" key="1">
    <source>
        <dbReference type="ARBA" id="ARBA00008791"/>
    </source>
</evidence>
<dbReference type="Pfam" id="PF00582">
    <property type="entry name" value="Usp"/>
    <property type="match status" value="2"/>
</dbReference>
<protein>
    <submittedName>
        <fullName evidence="3">Universal stress protein</fullName>
    </submittedName>
</protein>
<proteinExistence type="inferred from homology"/>
<feature type="domain" description="UspA" evidence="2">
    <location>
        <begin position="150"/>
        <end position="293"/>
    </location>
</feature>